<dbReference type="Pfam" id="PF00096">
    <property type="entry name" value="zf-C2H2"/>
    <property type="match status" value="1"/>
</dbReference>
<feature type="domain" description="C2H2-type" evidence="2">
    <location>
        <begin position="46"/>
        <end position="73"/>
    </location>
</feature>
<comment type="caution">
    <text evidence="3">The sequence shown here is derived from an EMBL/GenBank/DDBJ whole genome shotgun (WGS) entry which is preliminary data.</text>
</comment>
<sequence>MLLSQDVHQTQNNSEAIWNRLPYAGMPYEANRNQRQKDTRLADTKYACNRCGKTYKATTSLSRHKRLECGVVPCEVCPICDRRFKHRFVLNSHIVGCQKKLRQIIQKRSESPAFTEERE</sequence>
<name>A0ABP1NIZ3_XYLVO</name>
<dbReference type="PROSITE" id="PS50157">
    <property type="entry name" value="ZINC_FINGER_C2H2_2"/>
    <property type="match status" value="1"/>
</dbReference>
<keyword evidence="1" id="KW-0479">Metal-binding</keyword>
<keyword evidence="4" id="KW-1185">Reference proteome</keyword>
<proteinExistence type="predicted"/>
<evidence type="ECO:0000259" key="2">
    <source>
        <dbReference type="PROSITE" id="PS50157"/>
    </source>
</evidence>
<protein>
    <recommendedName>
        <fullName evidence="2">C2H2-type domain-containing protein</fullName>
    </recommendedName>
</protein>
<dbReference type="Gene3D" id="3.30.160.60">
    <property type="entry name" value="Classic Zinc Finger"/>
    <property type="match status" value="1"/>
</dbReference>
<dbReference type="Pfam" id="PF12874">
    <property type="entry name" value="zf-met"/>
    <property type="match status" value="1"/>
</dbReference>
<accession>A0ABP1NIZ3</accession>
<keyword evidence="1" id="KW-0862">Zinc</keyword>
<dbReference type="EMBL" id="CAXAJV020001290">
    <property type="protein sequence ID" value="CAL7939884.1"/>
    <property type="molecule type" value="Genomic_DNA"/>
</dbReference>
<gene>
    <name evidence="3" type="ORF">XYLVIOL_LOCUS4189</name>
</gene>
<evidence type="ECO:0000313" key="3">
    <source>
        <dbReference type="EMBL" id="CAL7939884.1"/>
    </source>
</evidence>
<evidence type="ECO:0000256" key="1">
    <source>
        <dbReference type="PROSITE-ProRule" id="PRU00042"/>
    </source>
</evidence>
<keyword evidence="1" id="KW-0863">Zinc-finger</keyword>
<organism evidence="3 4">
    <name type="scientific">Xylocopa violacea</name>
    <name type="common">Violet carpenter bee</name>
    <name type="synonym">Apis violacea</name>
    <dbReference type="NCBI Taxonomy" id="135666"/>
    <lineage>
        <taxon>Eukaryota</taxon>
        <taxon>Metazoa</taxon>
        <taxon>Ecdysozoa</taxon>
        <taxon>Arthropoda</taxon>
        <taxon>Hexapoda</taxon>
        <taxon>Insecta</taxon>
        <taxon>Pterygota</taxon>
        <taxon>Neoptera</taxon>
        <taxon>Endopterygota</taxon>
        <taxon>Hymenoptera</taxon>
        <taxon>Apocrita</taxon>
        <taxon>Aculeata</taxon>
        <taxon>Apoidea</taxon>
        <taxon>Anthophila</taxon>
        <taxon>Apidae</taxon>
        <taxon>Xylocopa</taxon>
        <taxon>Xylocopa</taxon>
    </lineage>
</organism>
<reference evidence="3 4" key="1">
    <citation type="submission" date="2024-08" db="EMBL/GenBank/DDBJ databases">
        <authorList>
            <person name="Will J Nash"/>
            <person name="Angela Man"/>
            <person name="Seanna McTaggart"/>
            <person name="Kendall Baker"/>
            <person name="Tom Barker"/>
            <person name="Leah Catchpole"/>
            <person name="Alex Durrant"/>
            <person name="Karim Gharbi"/>
            <person name="Naomi Irish"/>
            <person name="Gemy Kaithakottil"/>
            <person name="Debby Ku"/>
            <person name="Aaliyah Providence"/>
            <person name="Felix Shaw"/>
            <person name="David Swarbreck"/>
            <person name="Chris Watkins"/>
            <person name="Ann M. McCartney"/>
            <person name="Giulio Formenti"/>
            <person name="Alice Mouton"/>
            <person name="Noel Vella"/>
            <person name="Bjorn M von Reumont"/>
            <person name="Adriana Vella"/>
            <person name="Wilfried Haerty"/>
        </authorList>
    </citation>
    <scope>NUCLEOTIDE SEQUENCE [LARGE SCALE GENOMIC DNA]</scope>
</reference>
<evidence type="ECO:0000313" key="4">
    <source>
        <dbReference type="Proteomes" id="UP001642520"/>
    </source>
</evidence>
<dbReference type="Proteomes" id="UP001642520">
    <property type="component" value="Unassembled WGS sequence"/>
</dbReference>
<dbReference type="InterPro" id="IPR036236">
    <property type="entry name" value="Znf_C2H2_sf"/>
</dbReference>
<dbReference type="SUPFAM" id="SSF57667">
    <property type="entry name" value="beta-beta-alpha zinc fingers"/>
    <property type="match status" value="1"/>
</dbReference>
<dbReference type="InterPro" id="IPR013087">
    <property type="entry name" value="Znf_C2H2_type"/>
</dbReference>